<protein>
    <submittedName>
        <fullName evidence="4">Short-chain alcohol dehydrogenase like protein</fullName>
    </submittedName>
</protein>
<dbReference type="AlphaFoldDB" id="H5XK96"/>
<evidence type="ECO:0000256" key="2">
    <source>
        <dbReference type="ARBA" id="ARBA00023002"/>
    </source>
</evidence>
<dbReference type="HOGENOM" id="CLU_010194_1_3_11"/>
<dbReference type="PRINTS" id="PR00080">
    <property type="entry name" value="SDRFAMILY"/>
</dbReference>
<dbReference type="InterPro" id="IPR020904">
    <property type="entry name" value="Sc_DH/Rdtase_CS"/>
</dbReference>
<dbReference type="PANTHER" id="PTHR43639:SF1">
    <property type="entry name" value="SHORT-CHAIN DEHYDROGENASE_REDUCTASE FAMILY PROTEIN"/>
    <property type="match status" value="1"/>
</dbReference>
<evidence type="ECO:0000256" key="1">
    <source>
        <dbReference type="ARBA" id="ARBA00006484"/>
    </source>
</evidence>
<dbReference type="Pfam" id="PF13561">
    <property type="entry name" value="adh_short_C2"/>
    <property type="match status" value="1"/>
</dbReference>
<evidence type="ECO:0000259" key="3">
    <source>
        <dbReference type="SMART" id="SM00822"/>
    </source>
</evidence>
<dbReference type="Proteomes" id="UP000002791">
    <property type="component" value="Chromosome"/>
</dbReference>
<comment type="similarity">
    <text evidence="1">Belongs to the short-chain dehydrogenases/reductases (SDR) family.</text>
</comment>
<accession>H5XK96</accession>
<dbReference type="InterPro" id="IPR002347">
    <property type="entry name" value="SDR_fam"/>
</dbReference>
<dbReference type="SMART" id="SM00822">
    <property type="entry name" value="PKS_KR"/>
    <property type="match status" value="1"/>
</dbReference>
<dbReference type="Gene3D" id="3.40.50.720">
    <property type="entry name" value="NAD(P)-binding Rossmann-like Domain"/>
    <property type="match status" value="1"/>
</dbReference>
<sequence length="255" mass="25797">MSRLVAMNEHSAHSAGVALVTGGSRGIGAATALRLASDGFDVAITYRNGEDKAREVVHAVEATGRRALAVQADSGEPGAIEAAVARTVNVLGGIDVLVNNAGEFLVAPLDELTLDDFDRTMAVNVRAPFAAAKAALEHMRDGGRIVSIGSNVAERAVFPGFSLYSASKAALVGLAKGLGRELGPRGITVNVVHPGPTDTDTNPASGPNAEAINSFTALGRYASPGEIAAAVSFLAGDGGRYVTGTAISVDGGFSA</sequence>
<dbReference type="FunFam" id="3.40.50.720:FF:000084">
    <property type="entry name" value="Short-chain dehydrogenase reductase"/>
    <property type="match status" value="1"/>
</dbReference>
<evidence type="ECO:0000313" key="5">
    <source>
        <dbReference type="Proteomes" id="UP000002791"/>
    </source>
</evidence>
<name>H5XK96_9PSEU</name>
<dbReference type="SUPFAM" id="SSF51735">
    <property type="entry name" value="NAD(P)-binding Rossmann-fold domains"/>
    <property type="match status" value="1"/>
</dbReference>
<dbReference type="PANTHER" id="PTHR43639">
    <property type="entry name" value="OXIDOREDUCTASE, SHORT-CHAIN DEHYDROGENASE/REDUCTASE FAMILY (AFU_ORTHOLOGUE AFUA_5G02870)"/>
    <property type="match status" value="1"/>
</dbReference>
<dbReference type="STRING" id="882082.SaccyDRAFT_4725"/>
<dbReference type="InterPro" id="IPR057326">
    <property type="entry name" value="KR_dom"/>
</dbReference>
<reference evidence="4 5" key="1">
    <citation type="submission" date="2011-11" db="EMBL/GenBank/DDBJ databases">
        <title>The Noncontiguous Finished sequence of Saccharomonospora cyanea NA-134.</title>
        <authorList>
            <consortium name="US DOE Joint Genome Institute"/>
            <person name="Lucas S."/>
            <person name="Han J."/>
            <person name="Lapidus A."/>
            <person name="Cheng J.-F."/>
            <person name="Goodwin L."/>
            <person name="Pitluck S."/>
            <person name="Peters L."/>
            <person name="Ovchinnikova G."/>
            <person name="Lu M."/>
            <person name="Detter J.C."/>
            <person name="Han C."/>
            <person name="Tapia R."/>
            <person name="Land M."/>
            <person name="Hauser L."/>
            <person name="Kyrpides N."/>
            <person name="Ivanova N."/>
            <person name="Pagani I."/>
            <person name="Brambilla E.-M."/>
            <person name="Klenk H.-P."/>
            <person name="Woyke T."/>
        </authorList>
    </citation>
    <scope>NUCLEOTIDE SEQUENCE [LARGE SCALE GENOMIC DNA]</scope>
    <source>
        <strain evidence="4 5">NA-134</strain>
    </source>
</reference>
<gene>
    <name evidence="4" type="ORF">SaccyDRAFT_4725</name>
</gene>
<evidence type="ECO:0000313" key="4">
    <source>
        <dbReference type="EMBL" id="EHR63531.1"/>
    </source>
</evidence>
<dbReference type="PRINTS" id="PR00081">
    <property type="entry name" value="GDHRDH"/>
</dbReference>
<dbReference type="EMBL" id="CM001440">
    <property type="protein sequence ID" value="EHR63531.1"/>
    <property type="molecule type" value="Genomic_DNA"/>
</dbReference>
<organism evidence="4 5">
    <name type="scientific">Saccharomonospora cyanea NA-134</name>
    <dbReference type="NCBI Taxonomy" id="882082"/>
    <lineage>
        <taxon>Bacteria</taxon>
        <taxon>Bacillati</taxon>
        <taxon>Actinomycetota</taxon>
        <taxon>Actinomycetes</taxon>
        <taxon>Pseudonocardiales</taxon>
        <taxon>Pseudonocardiaceae</taxon>
        <taxon>Saccharomonospora</taxon>
    </lineage>
</organism>
<dbReference type="GO" id="GO:0016491">
    <property type="term" value="F:oxidoreductase activity"/>
    <property type="evidence" value="ECO:0007669"/>
    <property type="project" value="UniProtKB-KW"/>
</dbReference>
<keyword evidence="5" id="KW-1185">Reference proteome</keyword>
<dbReference type="eggNOG" id="COG1028">
    <property type="taxonomic scope" value="Bacteria"/>
</dbReference>
<dbReference type="PROSITE" id="PS00061">
    <property type="entry name" value="ADH_SHORT"/>
    <property type="match status" value="1"/>
</dbReference>
<proteinExistence type="inferred from homology"/>
<keyword evidence="2" id="KW-0560">Oxidoreductase</keyword>
<feature type="domain" description="Ketoreductase" evidence="3">
    <location>
        <begin position="16"/>
        <end position="215"/>
    </location>
</feature>
<dbReference type="InterPro" id="IPR036291">
    <property type="entry name" value="NAD(P)-bd_dom_sf"/>
</dbReference>